<dbReference type="NCBIfam" id="NF004837">
    <property type="entry name" value="PRK06187.1"/>
    <property type="match status" value="1"/>
</dbReference>
<protein>
    <submittedName>
        <fullName evidence="3">Long-chain acyl-CoA synthetase</fullName>
        <ecNumber evidence="3">6.2.1.3</ecNumber>
    </submittedName>
</protein>
<dbReference type="PANTHER" id="PTHR43767">
    <property type="entry name" value="LONG-CHAIN-FATTY-ACID--COA LIGASE"/>
    <property type="match status" value="1"/>
</dbReference>
<keyword evidence="3" id="KW-0436">Ligase</keyword>
<comment type="caution">
    <text evidence="3">The sequence shown here is derived from an EMBL/GenBank/DDBJ whole genome shotgun (WGS) entry which is preliminary data.</text>
</comment>
<dbReference type="EC" id="6.2.1.3" evidence="3"/>
<name>A0ABT9ZIW7_9BACI</name>
<dbReference type="SUPFAM" id="SSF56801">
    <property type="entry name" value="Acetyl-CoA synthetase-like"/>
    <property type="match status" value="1"/>
</dbReference>
<dbReference type="Proteomes" id="UP001234495">
    <property type="component" value="Unassembled WGS sequence"/>
</dbReference>
<reference evidence="3 4" key="1">
    <citation type="submission" date="2023-07" db="EMBL/GenBank/DDBJ databases">
        <title>Genomic Encyclopedia of Type Strains, Phase IV (KMG-IV): sequencing the most valuable type-strain genomes for metagenomic binning, comparative biology and taxonomic classification.</title>
        <authorList>
            <person name="Goeker M."/>
        </authorList>
    </citation>
    <scope>NUCLEOTIDE SEQUENCE [LARGE SCALE GENOMIC DNA]</scope>
    <source>
        <strain evidence="3 4">DSM 29005</strain>
    </source>
</reference>
<evidence type="ECO:0000313" key="4">
    <source>
        <dbReference type="Proteomes" id="UP001234495"/>
    </source>
</evidence>
<dbReference type="Gene3D" id="3.40.50.12780">
    <property type="entry name" value="N-terminal domain of ligase-like"/>
    <property type="match status" value="1"/>
</dbReference>
<dbReference type="InterPro" id="IPR025110">
    <property type="entry name" value="AMP-bd_C"/>
</dbReference>
<dbReference type="PANTHER" id="PTHR43767:SF3">
    <property type="entry name" value="LONG-CHAIN-FATTY-ACID--COA LIGASE"/>
    <property type="match status" value="1"/>
</dbReference>
<sequence length="523" mass="58782">MNSKRGGRMDLSSQFSQVVKNYGDKTAFIIEQEHITYNQLEQKINQFASGLIALGLEKGDHVGLILGNSPHFIISFYGAIRAGMKIIPINPVFTPNELVYLLNNGDVKCVITNDLLIPTFERIDYQLQQLEKIIVCETSQGRRPYADRKAFIIYDKMKTFSDLLSKGTPNYIGPNLDEDDIASILYTSGTTSKQKGVMLTHKNLLCNAASTSQSLRMTNDDIVVTALPMFHNFCLTVALNAPLLSGATVVILPRFSPSEIFQLVNTYQATIFVGIPTMYNHLLQFKDSNNKDFKSLRLCISGGASMPIALLREFEKNFNAMISEGYGLAEATAVTCFNRLDQQRKHGSIGQCTSNVEIKIVNEFCEEVLPNHIGELIVKGPNVMKGYYNFPEETKRTIRNGWLYTGDLAKKDEDGYFFIVGRKKESITIAGVKVYPREIEEILYSHKDVLEAIVIGIPDLAYGEKIHCFVVVKNKKLTEEMLRNYCKGLLANYKLPSAIHFLKELPKNKAGKVLTNRLKEQIL</sequence>
<dbReference type="InterPro" id="IPR050237">
    <property type="entry name" value="ATP-dep_AMP-bd_enzyme"/>
</dbReference>
<accession>A0ABT9ZIW7</accession>
<gene>
    <name evidence="3" type="ORF">J2S19_003512</name>
</gene>
<dbReference type="Gene3D" id="3.30.300.30">
    <property type="match status" value="1"/>
</dbReference>
<evidence type="ECO:0000259" key="2">
    <source>
        <dbReference type="Pfam" id="PF13193"/>
    </source>
</evidence>
<feature type="domain" description="AMP-dependent synthetase/ligase" evidence="1">
    <location>
        <begin position="16"/>
        <end position="388"/>
    </location>
</feature>
<keyword evidence="4" id="KW-1185">Reference proteome</keyword>
<dbReference type="GO" id="GO:0004467">
    <property type="term" value="F:long-chain fatty acid-CoA ligase activity"/>
    <property type="evidence" value="ECO:0007669"/>
    <property type="project" value="UniProtKB-EC"/>
</dbReference>
<evidence type="ECO:0000313" key="3">
    <source>
        <dbReference type="EMBL" id="MDQ0232225.1"/>
    </source>
</evidence>
<dbReference type="InterPro" id="IPR045851">
    <property type="entry name" value="AMP-bd_C_sf"/>
</dbReference>
<dbReference type="CDD" id="cd05936">
    <property type="entry name" value="FC-FACS_FadD_like"/>
    <property type="match status" value="1"/>
</dbReference>
<feature type="domain" description="AMP-binding enzyme C-terminal" evidence="2">
    <location>
        <begin position="438"/>
        <end position="512"/>
    </location>
</feature>
<proteinExistence type="predicted"/>
<dbReference type="EMBL" id="JAUSUD010000019">
    <property type="protein sequence ID" value="MDQ0232225.1"/>
    <property type="molecule type" value="Genomic_DNA"/>
</dbReference>
<dbReference type="InterPro" id="IPR000873">
    <property type="entry name" value="AMP-dep_synth/lig_dom"/>
</dbReference>
<organism evidence="3 4">
    <name type="scientific">Metabacillus malikii</name>
    <dbReference type="NCBI Taxonomy" id="1504265"/>
    <lineage>
        <taxon>Bacteria</taxon>
        <taxon>Bacillati</taxon>
        <taxon>Bacillota</taxon>
        <taxon>Bacilli</taxon>
        <taxon>Bacillales</taxon>
        <taxon>Bacillaceae</taxon>
        <taxon>Metabacillus</taxon>
    </lineage>
</organism>
<evidence type="ECO:0000259" key="1">
    <source>
        <dbReference type="Pfam" id="PF00501"/>
    </source>
</evidence>
<dbReference type="InterPro" id="IPR042099">
    <property type="entry name" value="ANL_N_sf"/>
</dbReference>
<dbReference type="Pfam" id="PF13193">
    <property type="entry name" value="AMP-binding_C"/>
    <property type="match status" value="1"/>
</dbReference>
<dbReference type="Pfam" id="PF00501">
    <property type="entry name" value="AMP-binding"/>
    <property type="match status" value="1"/>
</dbReference>